<name>A0A1H9ID94_9BURK</name>
<dbReference type="PROSITE" id="PS51186">
    <property type="entry name" value="GNAT"/>
    <property type="match status" value="1"/>
</dbReference>
<protein>
    <submittedName>
        <fullName evidence="2">Ribosomal protein S18 acetylase RimI</fullName>
    </submittedName>
</protein>
<dbReference type="GO" id="GO:0016747">
    <property type="term" value="F:acyltransferase activity, transferring groups other than amino-acyl groups"/>
    <property type="evidence" value="ECO:0007669"/>
    <property type="project" value="InterPro"/>
</dbReference>
<dbReference type="Proteomes" id="UP000199766">
    <property type="component" value="Unassembled WGS sequence"/>
</dbReference>
<evidence type="ECO:0000259" key="1">
    <source>
        <dbReference type="PROSITE" id="PS51186"/>
    </source>
</evidence>
<dbReference type="AlphaFoldDB" id="A0A1H9ID94"/>
<dbReference type="InterPro" id="IPR016181">
    <property type="entry name" value="Acyl_CoA_acyltransferase"/>
</dbReference>
<keyword evidence="3" id="KW-1185">Reference proteome</keyword>
<dbReference type="GO" id="GO:0005840">
    <property type="term" value="C:ribosome"/>
    <property type="evidence" value="ECO:0007669"/>
    <property type="project" value="UniProtKB-KW"/>
</dbReference>
<evidence type="ECO:0000313" key="3">
    <source>
        <dbReference type="Proteomes" id="UP000199766"/>
    </source>
</evidence>
<dbReference type="EMBL" id="FOGD01000002">
    <property type="protein sequence ID" value="SEQ72514.1"/>
    <property type="molecule type" value="Genomic_DNA"/>
</dbReference>
<organism evidence="2 3">
    <name type="scientific">Giesbergeria anulus</name>
    <dbReference type="NCBI Taxonomy" id="180197"/>
    <lineage>
        <taxon>Bacteria</taxon>
        <taxon>Pseudomonadati</taxon>
        <taxon>Pseudomonadota</taxon>
        <taxon>Betaproteobacteria</taxon>
        <taxon>Burkholderiales</taxon>
        <taxon>Comamonadaceae</taxon>
        <taxon>Giesbergeria</taxon>
    </lineage>
</organism>
<proteinExistence type="predicted"/>
<sequence length="184" mass="20587">MRSLNFKAATLADLDRIMELEAAGFDPGHWETRQVYAQRIEVFPEGSLLAFHEGESIGCVFCEMWHETSDGPVQAEHFTLGHDILERHDPVHGNTLYIASMVLDPALHGRGWSQPLLQGCLAQLASAYPRLRSALLLVNTNWTAARRTYTAAGFQEVAQFPGFFQPRARPAEDGIVMRSLLLRP</sequence>
<evidence type="ECO:0000313" key="2">
    <source>
        <dbReference type="EMBL" id="SEQ72514.1"/>
    </source>
</evidence>
<dbReference type="InterPro" id="IPR000182">
    <property type="entry name" value="GNAT_dom"/>
</dbReference>
<reference evidence="2 3" key="1">
    <citation type="submission" date="2016-10" db="EMBL/GenBank/DDBJ databases">
        <authorList>
            <person name="de Groot N.N."/>
        </authorList>
    </citation>
    <scope>NUCLEOTIDE SEQUENCE [LARGE SCALE GENOMIC DNA]</scope>
    <source>
        <strain evidence="2 3">ATCC 35958</strain>
    </source>
</reference>
<keyword evidence="2" id="KW-0687">Ribonucleoprotein</keyword>
<feature type="domain" description="N-acetyltransferase" evidence="1">
    <location>
        <begin position="4"/>
        <end position="182"/>
    </location>
</feature>
<dbReference type="Gene3D" id="3.40.630.30">
    <property type="match status" value="1"/>
</dbReference>
<keyword evidence="2" id="KW-0689">Ribosomal protein</keyword>
<dbReference type="SUPFAM" id="SSF55729">
    <property type="entry name" value="Acyl-CoA N-acyltransferases (Nat)"/>
    <property type="match status" value="1"/>
</dbReference>
<dbReference type="RefSeq" id="WP_177172826.1">
    <property type="nucleotide sequence ID" value="NZ_FOGD01000002.1"/>
</dbReference>
<dbReference type="STRING" id="180197.SAMN02982919_01090"/>
<dbReference type="Pfam" id="PF00583">
    <property type="entry name" value="Acetyltransf_1"/>
    <property type="match status" value="1"/>
</dbReference>
<accession>A0A1H9ID94</accession>
<gene>
    <name evidence="2" type="ORF">SAMN02982919_01090</name>
</gene>